<dbReference type="EMBL" id="FNAP01000024">
    <property type="protein sequence ID" value="SDF02659.1"/>
    <property type="molecule type" value="Genomic_DNA"/>
</dbReference>
<dbReference type="Proteomes" id="UP000199412">
    <property type="component" value="Unassembled WGS sequence"/>
</dbReference>
<accession>A0A1G7HRM9</accession>
<dbReference type="AlphaFoldDB" id="A0A1G7HRM9"/>
<dbReference type="STRING" id="69960.SAMN05421720_12412"/>
<organism evidence="1 2">
    <name type="scientific">Rhodospira trueperi</name>
    <dbReference type="NCBI Taxonomy" id="69960"/>
    <lineage>
        <taxon>Bacteria</taxon>
        <taxon>Pseudomonadati</taxon>
        <taxon>Pseudomonadota</taxon>
        <taxon>Alphaproteobacteria</taxon>
        <taxon>Rhodospirillales</taxon>
        <taxon>Rhodospirillaceae</taxon>
        <taxon>Rhodospira</taxon>
    </lineage>
</organism>
<proteinExistence type="predicted"/>
<evidence type="ECO:0000313" key="1">
    <source>
        <dbReference type="EMBL" id="SDF02659.1"/>
    </source>
</evidence>
<sequence length="66" mass="7505">MGSQNNKTASTGEALSAESAAQIKWNRIVLSPVDPFYDFYMRYGSMKNALELHKKLNQQKRDSNQP</sequence>
<evidence type="ECO:0000313" key="2">
    <source>
        <dbReference type="Proteomes" id="UP000199412"/>
    </source>
</evidence>
<name>A0A1G7HRM9_9PROT</name>
<keyword evidence="2" id="KW-1185">Reference proteome</keyword>
<protein>
    <submittedName>
        <fullName evidence="1">Uncharacterized protein</fullName>
    </submittedName>
</protein>
<gene>
    <name evidence="1" type="ORF">SAMN05421720_12412</name>
</gene>
<reference evidence="1 2" key="1">
    <citation type="submission" date="2016-10" db="EMBL/GenBank/DDBJ databases">
        <authorList>
            <person name="de Groot N.N."/>
        </authorList>
    </citation>
    <scope>NUCLEOTIDE SEQUENCE [LARGE SCALE GENOMIC DNA]</scope>
    <source>
        <strain evidence="1 2">ATCC 700224</strain>
    </source>
</reference>